<dbReference type="AlphaFoldDB" id="A0A8I2YWG2"/>
<evidence type="ECO:0000313" key="2">
    <source>
        <dbReference type="Proteomes" id="UP000683000"/>
    </source>
</evidence>
<organism evidence="1 2">
    <name type="scientific">Boletus reticuloceps</name>
    <dbReference type="NCBI Taxonomy" id="495285"/>
    <lineage>
        <taxon>Eukaryota</taxon>
        <taxon>Fungi</taxon>
        <taxon>Dikarya</taxon>
        <taxon>Basidiomycota</taxon>
        <taxon>Agaricomycotina</taxon>
        <taxon>Agaricomycetes</taxon>
        <taxon>Agaricomycetidae</taxon>
        <taxon>Boletales</taxon>
        <taxon>Boletineae</taxon>
        <taxon>Boletaceae</taxon>
        <taxon>Boletoideae</taxon>
        <taxon>Boletus</taxon>
    </lineage>
</organism>
<dbReference type="Proteomes" id="UP000683000">
    <property type="component" value="Unassembled WGS sequence"/>
</dbReference>
<gene>
    <name evidence="1" type="ORF">JVT61DRAFT_11935</name>
</gene>
<reference evidence="1" key="1">
    <citation type="submission" date="2021-03" db="EMBL/GenBank/DDBJ databases">
        <title>Evolutionary innovations through gain and loss of genes in the ectomycorrhizal Boletales.</title>
        <authorList>
            <person name="Wu G."/>
            <person name="Miyauchi S."/>
            <person name="Morin E."/>
            <person name="Yang Z.-L."/>
            <person name="Xu J."/>
            <person name="Martin F.M."/>
        </authorList>
    </citation>
    <scope>NUCLEOTIDE SEQUENCE</scope>
    <source>
        <strain evidence="1">BR01</strain>
    </source>
</reference>
<keyword evidence="2" id="KW-1185">Reference proteome</keyword>
<accession>A0A8I2YWG2</accession>
<proteinExistence type="predicted"/>
<comment type="caution">
    <text evidence="1">The sequence shown here is derived from an EMBL/GenBank/DDBJ whole genome shotgun (WGS) entry which is preliminary data.</text>
</comment>
<evidence type="ECO:0000313" key="1">
    <source>
        <dbReference type="EMBL" id="KAG6379455.1"/>
    </source>
</evidence>
<sequence>MRFAIDASRDNCVADLGLILVPRWRQVSNLPQTSNIWFDGVRGRVCYDRRGVDRDASSCEAALVVNIK</sequence>
<name>A0A8I2YWG2_9AGAM</name>
<dbReference type="EMBL" id="JAGFBS010000005">
    <property type="protein sequence ID" value="KAG6379455.1"/>
    <property type="molecule type" value="Genomic_DNA"/>
</dbReference>
<protein>
    <submittedName>
        <fullName evidence="1">Uncharacterized protein</fullName>
    </submittedName>
</protein>